<accession>S9TP76</accession>
<keyword evidence="3" id="KW-1185">Reference proteome</keyword>
<sequence>MDLPGSLRVFFLLLCLRETREDVCFCCCAGGRGGCGGPRLSRRRVAVDFPQRAARRPLPWLPTEVWARGGGERARHTQCLTSLLLRRYT</sequence>
<organism evidence="2 3">
    <name type="scientific">Strigomonas culicis</name>
    <dbReference type="NCBI Taxonomy" id="28005"/>
    <lineage>
        <taxon>Eukaryota</taxon>
        <taxon>Discoba</taxon>
        <taxon>Euglenozoa</taxon>
        <taxon>Kinetoplastea</taxon>
        <taxon>Metakinetoplastina</taxon>
        <taxon>Trypanosomatida</taxon>
        <taxon>Trypanosomatidae</taxon>
        <taxon>Strigomonadinae</taxon>
        <taxon>Strigomonas</taxon>
    </lineage>
</organism>
<dbReference type="EMBL" id="ATMH01010030">
    <property type="protein sequence ID" value="EPY18238.1"/>
    <property type="molecule type" value="Genomic_DNA"/>
</dbReference>
<feature type="chain" id="PRO_5004557440" description="Secreted protein" evidence="1">
    <location>
        <begin position="22"/>
        <end position="89"/>
    </location>
</feature>
<evidence type="ECO:0000313" key="3">
    <source>
        <dbReference type="Proteomes" id="UP000015354"/>
    </source>
</evidence>
<evidence type="ECO:0000256" key="1">
    <source>
        <dbReference type="SAM" id="SignalP"/>
    </source>
</evidence>
<name>S9TP76_9TRYP</name>
<evidence type="ECO:0008006" key="4">
    <source>
        <dbReference type="Google" id="ProtNLM"/>
    </source>
</evidence>
<evidence type="ECO:0000313" key="2">
    <source>
        <dbReference type="EMBL" id="EPY18238.1"/>
    </source>
</evidence>
<dbReference type="AlphaFoldDB" id="S9TP76"/>
<feature type="signal peptide" evidence="1">
    <location>
        <begin position="1"/>
        <end position="21"/>
    </location>
</feature>
<gene>
    <name evidence="2" type="ORF">STCU_10101</name>
</gene>
<reference evidence="2 3" key="1">
    <citation type="journal article" date="2013" name="PLoS ONE">
        <title>Predicting the Proteins of Angomonas deanei, Strigomonas culicis and Their Respective Endosymbionts Reveals New Aspects of the Trypanosomatidae Family.</title>
        <authorList>
            <person name="Motta M.C."/>
            <person name="Martins A.C."/>
            <person name="de Souza S.S."/>
            <person name="Catta-Preta C.M."/>
            <person name="Silva R."/>
            <person name="Klein C.C."/>
            <person name="de Almeida L.G."/>
            <person name="de Lima Cunha O."/>
            <person name="Ciapina L.P."/>
            <person name="Brocchi M."/>
            <person name="Colabardini A.C."/>
            <person name="de Araujo Lima B."/>
            <person name="Machado C.R."/>
            <person name="de Almeida Soares C.M."/>
            <person name="Probst C.M."/>
            <person name="de Menezes C.B."/>
            <person name="Thompson C.E."/>
            <person name="Bartholomeu D.C."/>
            <person name="Gradia D.F."/>
            <person name="Pavoni D.P."/>
            <person name="Grisard E.C."/>
            <person name="Fantinatti-Garboggini F."/>
            <person name="Marchini F.K."/>
            <person name="Rodrigues-Luiz G.F."/>
            <person name="Wagner G."/>
            <person name="Goldman G.H."/>
            <person name="Fietto J.L."/>
            <person name="Elias M.C."/>
            <person name="Goldman M.H."/>
            <person name="Sagot M.F."/>
            <person name="Pereira M."/>
            <person name="Stoco P.H."/>
            <person name="de Mendonca-Neto R.P."/>
            <person name="Teixeira S.M."/>
            <person name="Maciel T.E."/>
            <person name="de Oliveira Mendes T.A."/>
            <person name="Urmenyi T.P."/>
            <person name="de Souza W."/>
            <person name="Schenkman S."/>
            <person name="de Vasconcelos A.T."/>
        </authorList>
    </citation>
    <scope>NUCLEOTIDE SEQUENCE [LARGE SCALE GENOMIC DNA]</scope>
</reference>
<proteinExistence type="predicted"/>
<dbReference type="Proteomes" id="UP000015354">
    <property type="component" value="Unassembled WGS sequence"/>
</dbReference>
<comment type="caution">
    <text evidence="2">The sequence shown here is derived from an EMBL/GenBank/DDBJ whole genome shotgun (WGS) entry which is preliminary data.</text>
</comment>
<protein>
    <recommendedName>
        <fullName evidence="4">Secreted protein</fullName>
    </recommendedName>
</protein>
<keyword evidence="1" id="KW-0732">Signal</keyword>